<protein>
    <recommendedName>
        <fullName evidence="5">Lipoprotein</fullName>
    </recommendedName>
</protein>
<proteinExistence type="predicted"/>
<accession>A0A0R1P8E6</accession>
<reference evidence="3 4" key="1">
    <citation type="journal article" date="2015" name="Genome Announc.">
        <title>Expanding the biotechnology potential of lactobacilli through comparative genomics of 213 strains and associated genera.</title>
        <authorList>
            <person name="Sun Z."/>
            <person name="Harris H.M."/>
            <person name="McCann A."/>
            <person name="Guo C."/>
            <person name="Argimon S."/>
            <person name="Zhang W."/>
            <person name="Yang X."/>
            <person name="Jeffery I.B."/>
            <person name="Cooney J.C."/>
            <person name="Kagawa T.F."/>
            <person name="Liu W."/>
            <person name="Song Y."/>
            <person name="Salvetti E."/>
            <person name="Wrobel A."/>
            <person name="Rasinkangas P."/>
            <person name="Parkhill J."/>
            <person name="Rea M.C."/>
            <person name="O'Sullivan O."/>
            <person name="Ritari J."/>
            <person name="Douillard F.P."/>
            <person name="Paul Ross R."/>
            <person name="Yang R."/>
            <person name="Briner A.E."/>
            <person name="Felis G.E."/>
            <person name="de Vos W.M."/>
            <person name="Barrangou R."/>
            <person name="Klaenhammer T.R."/>
            <person name="Caufield P.W."/>
            <person name="Cui Y."/>
            <person name="Zhang H."/>
            <person name="O'Toole P.W."/>
        </authorList>
    </citation>
    <scope>NUCLEOTIDE SEQUENCE [LARGE SCALE GENOMIC DNA]</scope>
    <source>
        <strain evidence="3 4">DSM 13145</strain>
    </source>
</reference>
<dbReference type="PATRIC" id="fig|1423746.3.peg.1544"/>
<evidence type="ECO:0000313" key="3">
    <source>
        <dbReference type="EMBL" id="KRL28733.1"/>
    </source>
</evidence>
<dbReference type="AlphaFoldDB" id="A0A0R1P8E6"/>
<feature type="region of interest" description="Disordered" evidence="1">
    <location>
        <begin position="131"/>
        <end position="154"/>
    </location>
</feature>
<dbReference type="EMBL" id="AZER01000003">
    <property type="protein sequence ID" value="KRL28733.1"/>
    <property type="molecule type" value="Genomic_DNA"/>
</dbReference>
<feature type="signal peptide" evidence="2">
    <location>
        <begin position="1"/>
        <end position="33"/>
    </location>
</feature>
<feature type="compositionally biased region" description="Low complexity" evidence="1">
    <location>
        <begin position="131"/>
        <end position="149"/>
    </location>
</feature>
<keyword evidence="4" id="KW-1185">Reference proteome</keyword>
<sequence length="217" mass="23439">MTVLEGGKTMQTSKFFKRISVGTAALAMVLALAGCGNSQSSVSSTKAVRSANRLIRNNNFQDAYDKLSQSSNRTNEANNLMTDLQNYISAKQAYDNQDYQTASAKLKEQKSTSTAMRDAYSVLQAKINKKQVSNSTSSSSKTAANQAASDQTSDSVVTSFANKMGFSGSKGYTITPTEVNGHVYKFEVRQNNSDHTVASLIGIYQYNSQTGAVTKLN</sequence>
<gene>
    <name evidence="3" type="ORF">FD27_GL001514</name>
</gene>
<evidence type="ECO:0000256" key="1">
    <source>
        <dbReference type="SAM" id="MobiDB-lite"/>
    </source>
</evidence>
<evidence type="ECO:0000256" key="2">
    <source>
        <dbReference type="SAM" id="SignalP"/>
    </source>
</evidence>
<name>A0A0R1P8E6_9LACO</name>
<keyword evidence="2" id="KW-0732">Signal</keyword>
<feature type="chain" id="PRO_5038815663" description="Lipoprotein" evidence="2">
    <location>
        <begin position="34"/>
        <end position="217"/>
    </location>
</feature>
<dbReference type="Proteomes" id="UP000051445">
    <property type="component" value="Unassembled WGS sequence"/>
</dbReference>
<comment type="caution">
    <text evidence="3">The sequence shown here is derived from an EMBL/GenBank/DDBJ whole genome shotgun (WGS) entry which is preliminary data.</text>
</comment>
<organism evidence="3 4">
    <name type="scientific">Limosilactobacillus frumenti DSM 13145</name>
    <dbReference type="NCBI Taxonomy" id="1423746"/>
    <lineage>
        <taxon>Bacteria</taxon>
        <taxon>Bacillati</taxon>
        <taxon>Bacillota</taxon>
        <taxon>Bacilli</taxon>
        <taxon>Lactobacillales</taxon>
        <taxon>Lactobacillaceae</taxon>
        <taxon>Limosilactobacillus</taxon>
    </lineage>
</organism>
<evidence type="ECO:0008006" key="5">
    <source>
        <dbReference type="Google" id="ProtNLM"/>
    </source>
</evidence>
<evidence type="ECO:0000313" key="4">
    <source>
        <dbReference type="Proteomes" id="UP000051445"/>
    </source>
</evidence>